<organism evidence="1 2">
    <name type="scientific">Phytophthora cactorum</name>
    <dbReference type="NCBI Taxonomy" id="29920"/>
    <lineage>
        <taxon>Eukaryota</taxon>
        <taxon>Sar</taxon>
        <taxon>Stramenopiles</taxon>
        <taxon>Oomycota</taxon>
        <taxon>Peronosporomycetes</taxon>
        <taxon>Peronosporales</taxon>
        <taxon>Peronosporaceae</taxon>
        <taxon>Phytophthora</taxon>
    </lineage>
</organism>
<evidence type="ECO:0000313" key="2">
    <source>
        <dbReference type="Proteomes" id="UP000688947"/>
    </source>
</evidence>
<accession>A0A8T1TY73</accession>
<dbReference type="EMBL" id="JAENGZ010001069">
    <property type="protein sequence ID" value="KAG6950982.1"/>
    <property type="molecule type" value="Genomic_DNA"/>
</dbReference>
<gene>
    <name evidence="1" type="ORF">JG687_00013911</name>
</gene>
<protein>
    <submittedName>
        <fullName evidence="1">Uncharacterized protein</fullName>
    </submittedName>
</protein>
<evidence type="ECO:0000313" key="1">
    <source>
        <dbReference type="EMBL" id="KAG6950982.1"/>
    </source>
</evidence>
<name>A0A8T1TY73_9STRA</name>
<dbReference type="AlphaFoldDB" id="A0A8T1TY73"/>
<comment type="caution">
    <text evidence="1">The sequence shown here is derived from an EMBL/GenBank/DDBJ whole genome shotgun (WGS) entry which is preliminary data.</text>
</comment>
<dbReference type="Proteomes" id="UP000688947">
    <property type="component" value="Unassembled WGS sequence"/>
</dbReference>
<sequence>MSCRNTQQQAFDIVQEREKIFASVRDESDLKNESSLTPSETTDFLARANDLRRVFCKSDGDPFQNDYLTRLIEMLFRLSNGG</sequence>
<proteinExistence type="predicted"/>
<reference evidence="1" key="1">
    <citation type="submission" date="2021-01" db="EMBL/GenBank/DDBJ databases">
        <title>Phytophthora aleatoria, a newly-described species from Pinus radiata is distinct from Phytophthora cactorum isolates based on comparative genomics.</title>
        <authorList>
            <person name="Mcdougal R."/>
            <person name="Panda P."/>
            <person name="Williams N."/>
            <person name="Studholme D.J."/>
        </authorList>
    </citation>
    <scope>NUCLEOTIDE SEQUENCE</scope>
    <source>
        <strain evidence="1">NZFS 3830</strain>
    </source>
</reference>